<dbReference type="EMBL" id="KL363205">
    <property type="protein sequence ID" value="KFD54684.1"/>
    <property type="molecule type" value="Genomic_DNA"/>
</dbReference>
<dbReference type="AlphaFoldDB" id="A0A085MBT8"/>
<reference evidence="1 2" key="1">
    <citation type="journal article" date="2014" name="Nat. Genet.">
        <title>Genome and transcriptome of the porcine whipworm Trichuris suis.</title>
        <authorList>
            <person name="Jex A.R."/>
            <person name="Nejsum P."/>
            <person name="Schwarz E.M."/>
            <person name="Hu L."/>
            <person name="Young N.D."/>
            <person name="Hall R.S."/>
            <person name="Korhonen P.K."/>
            <person name="Liao S."/>
            <person name="Thamsborg S."/>
            <person name="Xia J."/>
            <person name="Xu P."/>
            <person name="Wang S."/>
            <person name="Scheerlinck J.P."/>
            <person name="Hofmann A."/>
            <person name="Sternberg P.W."/>
            <person name="Wang J."/>
            <person name="Gasser R.B."/>
        </authorList>
    </citation>
    <scope>NUCLEOTIDE SEQUENCE [LARGE SCALE GENOMIC DNA]</scope>
    <source>
        <strain evidence="1">DCEP-RM93M</strain>
    </source>
</reference>
<gene>
    <name evidence="1" type="ORF">M513_04384</name>
</gene>
<organism evidence="1 2">
    <name type="scientific">Trichuris suis</name>
    <name type="common">pig whipworm</name>
    <dbReference type="NCBI Taxonomy" id="68888"/>
    <lineage>
        <taxon>Eukaryota</taxon>
        <taxon>Metazoa</taxon>
        <taxon>Ecdysozoa</taxon>
        <taxon>Nematoda</taxon>
        <taxon>Enoplea</taxon>
        <taxon>Dorylaimia</taxon>
        <taxon>Trichinellida</taxon>
        <taxon>Trichuridae</taxon>
        <taxon>Trichuris</taxon>
    </lineage>
</organism>
<evidence type="ECO:0000313" key="2">
    <source>
        <dbReference type="Proteomes" id="UP000030764"/>
    </source>
</evidence>
<name>A0A085MBT8_9BILA</name>
<protein>
    <submittedName>
        <fullName evidence="1">Uncharacterized protein</fullName>
    </submittedName>
</protein>
<accession>A0A085MBT8</accession>
<keyword evidence="2" id="KW-1185">Reference proteome</keyword>
<sequence>MDTSDSCKNKSFFVDTNVSQVAYHRTSVPSGWLVSEPVFLLGSQSANADFEPGGLVHKLP</sequence>
<dbReference type="Proteomes" id="UP000030764">
    <property type="component" value="Unassembled WGS sequence"/>
</dbReference>
<evidence type="ECO:0000313" key="1">
    <source>
        <dbReference type="EMBL" id="KFD54684.1"/>
    </source>
</evidence>
<proteinExistence type="predicted"/>